<dbReference type="Gene3D" id="3.30.450.20">
    <property type="entry name" value="PAS domain"/>
    <property type="match status" value="2"/>
</dbReference>
<dbReference type="SMART" id="SM00283">
    <property type="entry name" value="MA"/>
    <property type="match status" value="1"/>
</dbReference>
<organism evidence="11 12">
    <name type="scientific">Helicobacter canis</name>
    <dbReference type="NCBI Taxonomy" id="29419"/>
    <lineage>
        <taxon>Bacteria</taxon>
        <taxon>Pseudomonadati</taxon>
        <taxon>Campylobacterota</taxon>
        <taxon>Epsilonproteobacteria</taxon>
        <taxon>Campylobacterales</taxon>
        <taxon>Helicobacteraceae</taxon>
        <taxon>Helicobacter</taxon>
    </lineage>
</organism>
<dbReference type="GO" id="GO:0007165">
    <property type="term" value="P:signal transduction"/>
    <property type="evidence" value="ECO:0007669"/>
    <property type="project" value="UniProtKB-KW"/>
</dbReference>
<dbReference type="InterPro" id="IPR033479">
    <property type="entry name" value="dCache_1"/>
</dbReference>
<reference evidence="11 12" key="1">
    <citation type="submission" date="2019-09" db="EMBL/GenBank/DDBJ databases">
        <title>Draft genome sequence of various Type strains from the CCUG.</title>
        <authorList>
            <person name="Pineiro-Iglesias B."/>
            <person name="Tunovic T."/>
            <person name="Unosson C."/>
            <person name="Inganas E."/>
            <person name="Ohlen M."/>
            <person name="Cardew S."/>
            <person name="Jensie-Markopoulos S."/>
            <person name="Salva-Serra F."/>
            <person name="Jaen-Luchoro D."/>
            <person name="Karlsson R."/>
            <person name="Svensson-Stadler L."/>
            <person name="Chun J."/>
            <person name="Moore E."/>
        </authorList>
    </citation>
    <scope>NUCLEOTIDE SEQUENCE [LARGE SCALE GENOMIC DNA]</scope>
    <source>
        <strain evidence="11 12">CCUG 32756T</strain>
    </source>
</reference>
<evidence type="ECO:0000256" key="3">
    <source>
        <dbReference type="ARBA" id="ARBA00022500"/>
    </source>
</evidence>
<dbReference type="SUPFAM" id="SSF58104">
    <property type="entry name" value="Methyl-accepting chemotaxis protein (MCP) signaling domain"/>
    <property type="match status" value="1"/>
</dbReference>
<evidence type="ECO:0000256" key="8">
    <source>
        <dbReference type="PROSITE-ProRule" id="PRU00284"/>
    </source>
</evidence>
<dbReference type="PANTHER" id="PTHR32089:SF112">
    <property type="entry name" value="LYSOZYME-LIKE PROTEIN-RELATED"/>
    <property type="match status" value="1"/>
</dbReference>
<evidence type="ECO:0000313" key="11">
    <source>
        <dbReference type="EMBL" id="KAA8707756.1"/>
    </source>
</evidence>
<name>A0A5M9QIR8_9HELI</name>
<proteinExistence type="predicted"/>
<evidence type="ECO:0000256" key="6">
    <source>
        <dbReference type="ARBA" id="ARBA00023136"/>
    </source>
</evidence>
<accession>A0A5M9QIR8</accession>
<feature type="transmembrane region" description="Helical" evidence="9">
    <location>
        <begin position="12"/>
        <end position="33"/>
    </location>
</feature>
<evidence type="ECO:0000256" key="7">
    <source>
        <dbReference type="ARBA" id="ARBA00023224"/>
    </source>
</evidence>
<dbReference type="Gene3D" id="1.10.287.950">
    <property type="entry name" value="Methyl-accepting chemotaxis protein"/>
    <property type="match status" value="1"/>
</dbReference>
<keyword evidence="5 9" id="KW-1133">Transmembrane helix</keyword>
<dbReference type="InterPro" id="IPR004089">
    <property type="entry name" value="MCPsignal_dom"/>
</dbReference>
<keyword evidence="2" id="KW-1003">Cell membrane</keyword>
<dbReference type="Proteomes" id="UP000323707">
    <property type="component" value="Unassembled WGS sequence"/>
</dbReference>
<evidence type="ECO:0000256" key="1">
    <source>
        <dbReference type="ARBA" id="ARBA00004651"/>
    </source>
</evidence>
<evidence type="ECO:0000259" key="10">
    <source>
        <dbReference type="PROSITE" id="PS50111"/>
    </source>
</evidence>
<comment type="subcellular location">
    <subcellularLocation>
        <location evidence="1">Cell membrane</location>
        <topology evidence="1">Multi-pass membrane protein</topology>
    </subcellularLocation>
</comment>
<evidence type="ECO:0000256" key="2">
    <source>
        <dbReference type="ARBA" id="ARBA00022475"/>
    </source>
</evidence>
<feature type="domain" description="Methyl-accepting transducer" evidence="10">
    <location>
        <begin position="478"/>
        <end position="664"/>
    </location>
</feature>
<dbReference type="RefSeq" id="WP_150337771.1">
    <property type="nucleotide sequence ID" value="NZ_JAERIX010000027.1"/>
</dbReference>
<dbReference type="Gene3D" id="1.20.120.1530">
    <property type="match status" value="1"/>
</dbReference>
<protein>
    <submittedName>
        <fullName evidence="11">Methyl-accepting chemotaxis protein</fullName>
    </submittedName>
</protein>
<dbReference type="SUPFAM" id="SSF103190">
    <property type="entry name" value="Sensory domain-like"/>
    <property type="match status" value="1"/>
</dbReference>
<dbReference type="EMBL" id="VXKE01000021">
    <property type="protein sequence ID" value="KAA8707756.1"/>
    <property type="molecule type" value="Genomic_DNA"/>
</dbReference>
<keyword evidence="4 9" id="KW-0812">Transmembrane</keyword>
<keyword evidence="3" id="KW-0145">Chemotaxis</keyword>
<sequence length="664" mass="73357">MGKRSISQKIAFIIISLLIAIFIAFQIIGYILAKNAILESVSHGKQESVKNALNFIDTYFDARLDFMQRVVQDLQDSGDLSHQNVANWLKEAYGFTSMDALYLGYAHDGLLIKTDVQSGNKPYILDKSKGFDSRTREWFKDALATGKGGFTRPFRDITTNELTISVYVPVIQGGKIVAVIGANIFLRDLQKAFMSLKTTPSSSVFLVGVDDRGTYNILHTDEKVLFSEDNQKYEIYDTLYAKTPKETHTLSPLLHYEFDGLAKVAVCNVNKNQWLLCSSNSQADFEEELHTYLISQISFSVVAILLTAALLYWIIVYQLRHITPITNGLIKFFDFINHKASDAPLLHIKTHDEFGKMAKAINENIEHTKQNLAQDKHAVECTLQVVKAIESGNMIARIDATSNNPQIKELITMLNKMLKVLECKIGTDMNVIGAVFASYNQLDFTKQIPEAKGDVEITANKLGNEIVKMLKTSQGFANELASQSQTLESSMGKLLDGTQSQASALEQSVTAVGQINASMHNVSAQTNEATTQAQDIKNIVSVIQDIAEQTNLLALNAAIEAARAGEHGRGFAVVADEVRKLAEKTSKSLSEIEANISILVQSVNDIAEAVNEQTAGLTHINEAINQIQSITQENVGIANNTNAITQRVHTIASMIQDDVQKKKF</sequence>
<evidence type="ECO:0000256" key="4">
    <source>
        <dbReference type="ARBA" id="ARBA00022692"/>
    </source>
</evidence>
<dbReference type="AlphaFoldDB" id="A0A5M9QIR8"/>
<evidence type="ECO:0000256" key="9">
    <source>
        <dbReference type="SAM" id="Phobius"/>
    </source>
</evidence>
<comment type="caution">
    <text evidence="11">The sequence shown here is derived from an EMBL/GenBank/DDBJ whole genome shotgun (WGS) entry which is preliminary data.</text>
</comment>
<dbReference type="Pfam" id="PF02743">
    <property type="entry name" value="dCache_1"/>
    <property type="match status" value="1"/>
</dbReference>
<dbReference type="CDD" id="cd12913">
    <property type="entry name" value="PDC1_MCP_like"/>
    <property type="match status" value="1"/>
</dbReference>
<dbReference type="Pfam" id="PF00015">
    <property type="entry name" value="MCPsignal"/>
    <property type="match status" value="1"/>
</dbReference>
<dbReference type="InterPro" id="IPR029151">
    <property type="entry name" value="Sensor-like_sf"/>
</dbReference>
<dbReference type="GO" id="GO:0005886">
    <property type="term" value="C:plasma membrane"/>
    <property type="evidence" value="ECO:0007669"/>
    <property type="project" value="UniProtKB-SubCell"/>
</dbReference>
<dbReference type="GO" id="GO:0006935">
    <property type="term" value="P:chemotaxis"/>
    <property type="evidence" value="ECO:0007669"/>
    <property type="project" value="UniProtKB-KW"/>
</dbReference>
<feature type="transmembrane region" description="Helical" evidence="9">
    <location>
        <begin position="292"/>
        <end position="315"/>
    </location>
</feature>
<dbReference type="PROSITE" id="PS50111">
    <property type="entry name" value="CHEMOTAXIS_TRANSDUC_2"/>
    <property type="match status" value="1"/>
</dbReference>
<dbReference type="PANTHER" id="PTHR32089">
    <property type="entry name" value="METHYL-ACCEPTING CHEMOTAXIS PROTEIN MCPB"/>
    <property type="match status" value="1"/>
</dbReference>
<gene>
    <name evidence="11" type="ORF">F4V45_07760</name>
</gene>
<keyword evidence="7 8" id="KW-0807">Transducer</keyword>
<evidence type="ECO:0000256" key="5">
    <source>
        <dbReference type="ARBA" id="ARBA00022989"/>
    </source>
</evidence>
<evidence type="ECO:0000313" key="12">
    <source>
        <dbReference type="Proteomes" id="UP000323707"/>
    </source>
</evidence>
<keyword evidence="6 9" id="KW-0472">Membrane</keyword>